<reference evidence="2" key="1">
    <citation type="submission" date="2019-12" db="EMBL/GenBank/DDBJ databases">
        <authorList>
            <person name="Scholes J."/>
        </authorList>
    </citation>
    <scope>NUCLEOTIDE SEQUENCE</scope>
</reference>
<dbReference type="EMBL" id="CACSLK010030614">
    <property type="protein sequence ID" value="CAA0837818.1"/>
    <property type="molecule type" value="Genomic_DNA"/>
</dbReference>
<accession>A0A9N7NTL4</accession>
<feature type="non-terminal residue" evidence="2">
    <location>
        <position position="157"/>
    </location>
</feature>
<comment type="caution">
    <text evidence="2">The sequence shown here is derived from an EMBL/GenBank/DDBJ whole genome shotgun (WGS) entry which is preliminary data.</text>
</comment>
<evidence type="ECO:0000313" key="3">
    <source>
        <dbReference type="Proteomes" id="UP001153555"/>
    </source>
</evidence>
<feature type="region of interest" description="Disordered" evidence="1">
    <location>
        <begin position="53"/>
        <end position="73"/>
    </location>
</feature>
<name>A0A9N7NTL4_STRHE</name>
<dbReference type="AlphaFoldDB" id="A0A9N7NTL4"/>
<feature type="non-terminal residue" evidence="2">
    <location>
        <position position="1"/>
    </location>
</feature>
<sequence length="157" mass="17292">YNKIDMDTHTYTHTHTIIHNTHTITANQQLTPTHQAMSIMSLPSTSLLLPPSGDSISPSRTHYESSKVDNHNNHHSSTYRHLTFAFHISPPLNLNRPSTTASLRYHLTLLSLCRPPPTSSRSNQPAAATNVVAGSNTDDVESAIAEESGSWQWIASV</sequence>
<protein>
    <submittedName>
        <fullName evidence="2">Uncharacterized protein</fullName>
    </submittedName>
</protein>
<evidence type="ECO:0000313" key="2">
    <source>
        <dbReference type="EMBL" id="CAA0837818.1"/>
    </source>
</evidence>
<dbReference type="Proteomes" id="UP001153555">
    <property type="component" value="Unassembled WGS sequence"/>
</dbReference>
<keyword evidence="3" id="KW-1185">Reference proteome</keyword>
<organism evidence="2 3">
    <name type="scientific">Striga hermonthica</name>
    <name type="common">Purple witchweed</name>
    <name type="synonym">Buchnera hermonthica</name>
    <dbReference type="NCBI Taxonomy" id="68872"/>
    <lineage>
        <taxon>Eukaryota</taxon>
        <taxon>Viridiplantae</taxon>
        <taxon>Streptophyta</taxon>
        <taxon>Embryophyta</taxon>
        <taxon>Tracheophyta</taxon>
        <taxon>Spermatophyta</taxon>
        <taxon>Magnoliopsida</taxon>
        <taxon>eudicotyledons</taxon>
        <taxon>Gunneridae</taxon>
        <taxon>Pentapetalae</taxon>
        <taxon>asterids</taxon>
        <taxon>lamiids</taxon>
        <taxon>Lamiales</taxon>
        <taxon>Orobanchaceae</taxon>
        <taxon>Buchnereae</taxon>
        <taxon>Striga</taxon>
    </lineage>
</organism>
<gene>
    <name evidence="2" type="ORF">SHERM_00213</name>
</gene>
<feature type="compositionally biased region" description="Basic and acidic residues" evidence="1">
    <location>
        <begin position="61"/>
        <end position="72"/>
    </location>
</feature>
<evidence type="ECO:0000256" key="1">
    <source>
        <dbReference type="SAM" id="MobiDB-lite"/>
    </source>
</evidence>
<proteinExistence type="predicted"/>